<keyword evidence="2 4" id="KW-0547">Nucleotide-binding</keyword>
<dbReference type="InterPro" id="IPR037171">
    <property type="entry name" value="NagB/RpiA_transferase-like"/>
</dbReference>
<keyword evidence="3 4" id="KW-0067">ATP-binding</keyword>
<dbReference type="InterPro" id="IPR002698">
    <property type="entry name" value="FTHF_cligase"/>
</dbReference>
<keyword evidence="6" id="KW-1185">Reference proteome</keyword>
<dbReference type="NCBIfam" id="TIGR02727">
    <property type="entry name" value="MTHFS_bact"/>
    <property type="match status" value="1"/>
</dbReference>
<dbReference type="SUPFAM" id="SSF100950">
    <property type="entry name" value="NagB/RpiA/CoA transferase-like"/>
    <property type="match status" value="1"/>
</dbReference>
<comment type="catalytic activity">
    <reaction evidence="4">
        <text>(6S)-5-formyl-5,6,7,8-tetrahydrofolate + ATP = (6R)-5,10-methenyltetrahydrofolate + ADP + phosphate</text>
        <dbReference type="Rhea" id="RHEA:10488"/>
        <dbReference type="ChEBI" id="CHEBI:30616"/>
        <dbReference type="ChEBI" id="CHEBI:43474"/>
        <dbReference type="ChEBI" id="CHEBI:57455"/>
        <dbReference type="ChEBI" id="CHEBI:57457"/>
        <dbReference type="ChEBI" id="CHEBI:456216"/>
        <dbReference type="EC" id="6.3.3.2"/>
    </reaction>
</comment>
<comment type="similarity">
    <text evidence="1 4">Belongs to the 5-formyltetrahydrofolate cyclo-ligase family.</text>
</comment>
<evidence type="ECO:0000313" key="5">
    <source>
        <dbReference type="EMBL" id="CAH2394530.1"/>
    </source>
</evidence>
<dbReference type="PANTHER" id="PTHR23407">
    <property type="entry name" value="ATPASE INHIBITOR/5-FORMYLTETRAHYDROFOLATE CYCLO-LIGASE"/>
    <property type="match status" value="1"/>
</dbReference>
<sequence>MQRIHSNSVDRAVESVAPKTPSKSDFFYRRRMTSSKVLKRHLRREALGRRDALDPFWRVEAALEMAETARDSVAIESGQIVSGFWPMRSEVDVRPLMFALRENGARLCLPAILDKTTIVFRELVRGAPMIDMGFGTVGPHEEAEVLDPQVMLVPLAAFDARGHRIGYGAGYYDRAIARLVDKGQPPRLIGIAFDCQEVALVPDEPHDVTIPEILTESGLRRFAPKL</sequence>
<comment type="caution">
    <text evidence="5">The sequence shown here is derived from an EMBL/GenBank/DDBJ whole genome shotgun (WGS) entry which is preliminary data.</text>
</comment>
<dbReference type="Pfam" id="PF01812">
    <property type="entry name" value="5-FTHF_cyc-lig"/>
    <property type="match status" value="1"/>
</dbReference>
<evidence type="ECO:0000256" key="4">
    <source>
        <dbReference type="RuleBase" id="RU361279"/>
    </source>
</evidence>
<name>A0ABN8J9J2_9HYPH</name>
<reference evidence="5" key="1">
    <citation type="submission" date="2022-03" db="EMBL/GenBank/DDBJ databases">
        <authorList>
            <person name="Brunel B."/>
        </authorList>
    </citation>
    <scope>NUCLEOTIDE SEQUENCE</scope>
    <source>
        <strain evidence="5">STM4922sample</strain>
    </source>
</reference>
<proteinExistence type="inferred from homology"/>
<dbReference type="PANTHER" id="PTHR23407:SF1">
    <property type="entry name" value="5-FORMYLTETRAHYDROFOLATE CYCLO-LIGASE"/>
    <property type="match status" value="1"/>
</dbReference>
<evidence type="ECO:0000313" key="6">
    <source>
        <dbReference type="Proteomes" id="UP001152604"/>
    </source>
</evidence>
<keyword evidence="5" id="KW-0436">Ligase</keyword>
<organism evidence="5 6">
    <name type="scientific">Mesorhizobium ventifaucium</name>
    <dbReference type="NCBI Taxonomy" id="666020"/>
    <lineage>
        <taxon>Bacteria</taxon>
        <taxon>Pseudomonadati</taxon>
        <taxon>Pseudomonadota</taxon>
        <taxon>Alphaproteobacteria</taxon>
        <taxon>Hyphomicrobiales</taxon>
        <taxon>Phyllobacteriaceae</taxon>
        <taxon>Mesorhizobium</taxon>
    </lineage>
</organism>
<evidence type="ECO:0000256" key="1">
    <source>
        <dbReference type="ARBA" id="ARBA00010638"/>
    </source>
</evidence>
<keyword evidence="4" id="KW-0479">Metal-binding</keyword>
<dbReference type="EMBL" id="CAKXZS010000002">
    <property type="protein sequence ID" value="CAH2394530.1"/>
    <property type="molecule type" value="Genomic_DNA"/>
</dbReference>
<protein>
    <recommendedName>
        <fullName evidence="4">5-formyltetrahydrofolate cyclo-ligase</fullName>
        <ecNumber evidence="4">6.3.3.2</ecNumber>
    </recommendedName>
</protein>
<evidence type="ECO:0000256" key="2">
    <source>
        <dbReference type="ARBA" id="ARBA00022741"/>
    </source>
</evidence>
<dbReference type="InterPro" id="IPR024185">
    <property type="entry name" value="FTHF_cligase-like_sf"/>
</dbReference>
<dbReference type="EC" id="6.3.3.2" evidence="4"/>
<accession>A0ABN8J9J2</accession>
<comment type="cofactor">
    <cofactor evidence="4">
        <name>Mg(2+)</name>
        <dbReference type="ChEBI" id="CHEBI:18420"/>
    </cofactor>
</comment>
<dbReference type="GO" id="GO:0030272">
    <property type="term" value="F:5-formyltetrahydrofolate cyclo-ligase activity"/>
    <property type="evidence" value="ECO:0007669"/>
    <property type="project" value="UniProtKB-EC"/>
</dbReference>
<gene>
    <name evidence="5" type="ORF">MES4922_100119</name>
</gene>
<evidence type="ECO:0000256" key="3">
    <source>
        <dbReference type="ARBA" id="ARBA00022840"/>
    </source>
</evidence>
<keyword evidence="4" id="KW-0460">Magnesium</keyword>
<dbReference type="Proteomes" id="UP001152604">
    <property type="component" value="Unassembled WGS sequence"/>
</dbReference>
<dbReference type="Gene3D" id="3.40.50.10420">
    <property type="entry name" value="NagB/RpiA/CoA transferase-like"/>
    <property type="match status" value="1"/>
</dbReference>